<evidence type="ECO:0000256" key="2">
    <source>
        <dbReference type="SAM" id="Phobius"/>
    </source>
</evidence>
<comment type="caution">
    <text evidence="3">The sequence shown here is derived from an EMBL/GenBank/DDBJ whole genome shotgun (WGS) entry which is preliminary data.</text>
</comment>
<evidence type="ECO:0000313" key="4">
    <source>
        <dbReference type="Proteomes" id="UP000887226"/>
    </source>
</evidence>
<protein>
    <submittedName>
        <fullName evidence="3">Uncharacterized protein</fullName>
    </submittedName>
</protein>
<accession>A0A9P7Z1K2</accession>
<reference evidence="3" key="1">
    <citation type="journal article" date="2021" name="IMA Fungus">
        <title>Genomic characterization of three marine fungi, including Emericellopsis atlantica sp. nov. with signatures of a generalist lifestyle and marine biomass degradation.</title>
        <authorList>
            <person name="Hagestad O.C."/>
            <person name="Hou L."/>
            <person name="Andersen J.H."/>
            <person name="Hansen E.H."/>
            <person name="Altermark B."/>
            <person name="Li C."/>
            <person name="Kuhnert E."/>
            <person name="Cox R.J."/>
            <person name="Crous P.W."/>
            <person name="Spatafora J.W."/>
            <person name="Lail K."/>
            <person name="Amirebrahimi M."/>
            <person name="Lipzen A."/>
            <person name="Pangilinan J."/>
            <person name="Andreopoulos W."/>
            <person name="Hayes R.D."/>
            <person name="Ng V."/>
            <person name="Grigoriev I.V."/>
            <person name="Jackson S.A."/>
            <person name="Sutton T.D.S."/>
            <person name="Dobson A.D.W."/>
            <person name="Rama T."/>
        </authorList>
    </citation>
    <scope>NUCLEOTIDE SEQUENCE</scope>
    <source>
        <strain evidence="3">TRa3180A</strain>
    </source>
</reference>
<dbReference type="OrthoDB" id="4524805at2759"/>
<feature type="compositionally biased region" description="Low complexity" evidence="1">
    <location>
        <begin position="260"/>
        <end position="271"/>
    </location>
</feature>
<keyword evidence="2" id="KW-1133">Transmembrane helix</keyword>
<feature type="region of interest" description="Disordered" evidence="1">
    <location>
        <begin position="221"/>
        <end position="316"/>
    </location>
</feature>
<proteinExistence type="predicted"/>
<sequence length="505" mass="55011">MRALPATITRAHFIILALSFINIGSTNILTDIPKTNPFNIDWDPAPSPEDGPPLSAGASRDTKHLRIEISGIVGAYLLCVLFTSIGIAIVRKKRKRNLKAGFSDIEMTQPRPLSINTQFFGELSPGLKSPSRNFSRPSWPAQEKDLPTPNVFPGTATSADRSPQEAYSPRTPASIEHPNVDTRVVERDQHMLQRDLEDIYAHVMKQEEAKAAGVAVEKLPPPPFLQAAGPVPSASQRGNSPQKLDKRRPSNIETAGKGTSRSSSLLSAILSPRKSRKMRISSPMGSPTTGRWQAETSGDENEPLTPRYNNIPPPPPVPQDQVAYVHTRKSSNTISPASPTRSIAQQLNTYGPDSTSTFHRNNPSRASVTSSQPEPGSVVSASSGIVPFASAGVASNAPRQLPFRSFEPALTSPRYESFQQATKTTVLERMGKSNGPRTGGLATPWSAGAVPYSPYQPFSPMIPVTPTLVTREERKRREKMERKSKLPATANDLVKSEEDLWDSGY</sequence>
<keyword evidence="2" id="KW-0472">Membrane</keyword>
<feature type="transmembrane region" description="Helical" evidence="2">
    <location>
        <begin position="69"/>
        <end position="90"/>
    </location>
</feature>
<feature type="transmembrane region" description="Helical" evidence="2">
    <location>
        <begin position="12"/>
        <end position="29"/>
    </location>
</feature>
<feature type="region of interest" description="Disordered" evidence="1">
    <location>
        <begin position="347"/>
        <end position="378"/>
    </location>
</feature>
<feature type="region of interest" description="Disordered" evidence="1">
    <location>
        <begin position="126"/>
        <end position="176"/>
    </location>
</feature>
<feature type="compositionally biased region" description="Basic and acidic residues" evidence="1">
    <location>
        <begin position="470"/>
        <end position="484"/>
    </location>
</feature>
<evidence type="ECO:0000256" key="1">
    <source>
        <dbReference type="SAM" id="MobiDB-lite"/>
    </source>
</evidence>
<name>A0A9P7Z1K2_9HELO</name>
<organism evidence="3 4">
    <name type="scientific">Calycina marina</name>
    <dbReference type="NCBI Taxonomy" id="1763456"/>
    <lineage>
        <taxon>Eukaryota</taxon>
        <taxon>Fungi</taxon>
        <taxon>Dikarya</taxon>
        <taxon>Ascomycota</taxon>
        <taxon>Pezizomycotina</taxon>
        <taxon>Leotiomycetes</taxon>
        <taxon>Helotiales</taxon>
        <taxon>Pezizellaceae</taxon>
        <taxon>Calycina</taxon>
    </lineage>
</organism>
<dbReference type="AlphaFoldDB" id="A0A9P7Z1K2"/>
<dbReference type="Proteomes" id="UP000887226">
    <property type="component" value="Unassembled WGS sequence"/>
</dbReference>
<keyword evidence="2" id="KW-0812">Transmembrane</keyword>
<gene>
    <name evidence="3" type="ORF">BJ878DRAFT_130320</name>
</gene>
<keyword evidence="4" id="KW-1185">Reference proteome</keyword>
<dbReference type="EMBL" id="MU253997">
    <property type="protein sequence ID" value="KAG9243200.1"/>
    <property type="molecule type" value="Genomic_DNA"/>
</dbReference>
<evidence type="ECO:0000313" key="3">
    <source>
        <dbReference type="EMBL" id="KAG9243200.1"/>
    </source>
</evidence>
<feature type="region of interest" description="Disordered" evidence="1">
    <location>
        <begin position="461"/>
        <end position="505"/>
    </location>
</feature>
<feature type="compositionally biased region" description="Polar residues" evidence="1">
    <location>
        <begin position="283"/>
        <end position="296"/>
    </location>
</feature>
<feature type="compositionally biased region" description="Polar residues" evidence="1">
    <location>
        <begin position="233"/>
        <end position="242"/>
    </location>
</feature>